<dbReference type="InterPro" id="IPR044788">
    <property type="entry name" value="X8_dom_prot"/>
</dbReference>
<evidence type="ECO:0000256" key="3">
    <source>
        <dbReference type="ARBA" id="ARBA00022622"/>
    </source>
</evidence>
<dbReference type="Pfam" id="PF07983">
    <property type="entry name" value="X8"/>
    <property type="match status" value="1"/>
</dbReference>
<keyword evidence="2" id="KW-1003">Cell membrane</keyword>
<keyword evidence="8" id="KW-0449">Lipoprotein</keyword>
<dbReference type="Gene3D" id="3.20.20.80">
    <property type="entry name" value="Glycosidases"/>
    <property type="match status" value="1"/>
</dbReference>
<keyword evidence="5" id="KW-0472">Membrane</keyword>
<dbReference type="Proteomes" id="UP000306102">
    <property type="component" value="Unassembled WGS sequence"/>
</dbReference>
<keyword evidence="3" id="KW-0336">GPI-anchor</keyword>
<feature type="signal peptide" evidence="10">
    <location>
        <begin position="1"/>
        <end position="22"/>
    </location>
</feature>
<proteinExistence type="predicted"/>
<feature type="domain" description="X8" evidence="11">
    <location>
        <begin position="395"/>
        <end position="479"/>
    </location>
</feature>
<dbReference type="GO" id="GO:0005886">
    <property type="term" value="C:plasma membrane"/>
    <property type="evidence" value="ECO:0007669"/>
    <property type="project" value="UniProtKB-SubCell"/>
</dbReference>
<evidence type="ECO:0000313" key="12">
    <source>
        <dbReference type="EMBL" id="THG12986.1"/>
    </source>
</evidence>
<dbReference type="STRING" id="542762.A0A4S4EBM4"/>
<evidence type="ECO:0000256" key="5">
    <source>
        <dbReference type="ARBA" id="ARBA00023136"/>
    </source>
</evidence>
<feature type="region of interest" description="Disordered" evidence="9">
    <location>
        <begin position="347"/>
        <end position="368"/>
    </location>
</feature>
<evidence type="ECO:0000256" key="7">
    <source>
        <dbReference type="ARBA" id="ARBA00023180"/>
    </source>
</evidence>
<gene>
    <name evidence="12" type="ORF">TEA_027133</name>
</gene>
<keyword evidence="4 10" id="KW-0732">Signal</keyword>
<evidence type="ECO:0000256" key="1">
    <source>
        <dbReference type="ARBA" id="ARBA00004609"/>
    </source>
</evidence>
<keyword evidence="6" id="KW-1015">Disulfide bond</keyword>
<evidence type="ECO:0000256" key="8">
    <source>
        <dbReference type="ARBA" id="ARBA00023288"/>
    </source>
</evidence>
<evidence type="ECO:0000256" key="2">
    <source>
        <dbReference type="ARBA" id="ARBA00022475"/>
    </source>
</evidence>
<dbReference type="PANTHER" id="PTHR31044">
    <property type="entry name" value="BETA-1,3 GLUCANASE"/>
    <property type="match status" value="1"/>
</dbReference>
<dbReference type="InterPro" id="IPR012946">
    <property type="entry name" value="X8"/>
</dbReference>
<dbReference type="SMART" id="SM00768">
    <property type="entry name" value="X8"/>
    <property type="match status" value="1"/>
</dbReference>
<evidence type="ECO:0000256" key="4">
    <source>
        <dbReference type="ARBA" id="ARBA00022729"/>
    </source>
</evidence>
<evidence type="ECO:0000256" key="10">
    <source>
        <dbReference type="SAM" id="SignalP"/>
    </source>
</evidence>
<comment type="caution">
    <text evidence="12">The sequence shown here is derived from an EMBL/GenBank/DDBJ whole genome shotgun (WGS) entry which is preliminary data.</text>
</comment>
<keyword evidence="7" id="KW-0325">Glycoprotein</keyword>
<comment type="subcellular location">
    <subcellularLocation>
        <location evidence="1">Cell membrane</location>
        <topology evidence="1">Lipid-anchor</topology>
        <topology evidence="1">GPI-anchor</topology>
    </subcellularLocation>
</comment>
<dbReference type="GO" id="GO:0098552">
    <property type="term" value="C:side of membrane"/>
    <property type="evidence" value="ECO:0007669"/>
    <property type="project" value="UniProtKB-KW"/>
</dbReference>
<dbReference type="FunFam" id="1.20.58.1040:FF:000001">
    <property type="entry name" value="Glucan endo-1,3-beta-glucosidase 4"/>
    <property type="match status" value="1"/>
</dbReference>
<evidence type="ECO:0000256" key="6">
    <source>
        <dbReference type="ARBA" id="ARBA00023157"/>
    </source>
</evidence>
<reference evidence="12 13" key="1">
    <citation type="journal article" date="2018" name="Proc. Natl. Acad. Sci. U.S.A.">
        <title>Draft genome sequence of Camellia sinensis var. sinensis provides insights into the evolution of the tea genome and tea quality.</title>
        <authorList>
            <person name="Wei C."/>
            <person name="Yang H."/>
            <person name="Wang S."/>
            <person name="Zhao J."/>
            <person name="Liu C."/>
            <person name="Gao L."/>
            <person name="Xia E."/>
            <person name="Lu Y."/>
            <person name="Tai Y."/>
            <person name="She G."/>
            <person name="Sun J."/>
            <person name="Cao H."/>
            <person name="Tong W."/>
            <person name="Gao Q."/>
            <person name="Li Y."/>
            <person name="Deng W."/>
            <person name="Jiang X."/>
            <person name="Wang W."/>
            <person name="Chen Q."/>
            <person name="Zhang S."/>
            <person name="Li H."/>
            <person name="Wu J."/>
            <person name="Wang P."/>
            <person name="Li P."/>
            <person name="Shi C."/>
            <person name="Zheng F."/>
            <person name="Jian J."/>
            <person name="Huang B."/>
            <person name="Shan D."/>
            <person name="Shi M."/>
            <person name="Fang C."/>
            <person name="Yue Y."/>
            <person name="Li F."/>
            <person name="Li D."/>
            <person name="Wei S."/>
            <person name="Han B."/>
            <person name="Jiang C."/>
            <person name="Yin Y."/>
            <person name="Xia T."/>
            <person name="Zhang Z."/>
            <person name="Bennetzen J.L."/>
            <person name="Zhao S."/>
            <person name="Wan X."/>
        </authorList>
    </citation>
    <scope>NUCLEOTIDE SEQUENCE [LARGE SCALE GENOMIC DNA]</scope>
    <source>
        <strain evidence="13">cv. Shuchazao</strain>
        <tissue evidence="12">Leaf</tissue>
    </source>
</reference>
<dbReference type="Gene3D" id="1.20.58.1040">
    <property type="match status" value="1"/>
</dbReference>
<dbReference type="GO" id="GO:0009506">
    <property type="term" value="C:plasmodesma"/>
    <property type="evidence" value="ECO:0007669"/>
    <property type="project" value="UniProtKB-ARBA"/>
</dbReference>
<protein>
    <recommendedName>
        <fullName evidence="11">X8 domain-containing protein</fullName>
    </recommendedName>
</protein>
<dbReference type="PANTHER" id="PTHR31044:SF120">
    <property type="entry name" value="CARBOHYDRATE-BINDING X8 DOMAIN SUPERFAMILY PROTEIN"/>
    <property type="match status" value="1"/>
</dbReference>
<dbReference type="AlphaFoldDB" id="A0A4S4EBM4"/>
<sequence>MAEGASKYLFLCLLSVLTICSSGTLVGFSYDARKQSSVDTISFLKLNKVYPSQIRVFVADHQVLHSLSNTSVFVDLYLNETLVENLINYKPSTVSWLKTHLTTLIPHVNIKSIIVNGSKHDLPGKNDIPKLLPTLKSIHAVLGSLHLEDQMKASVSFSLSFLENLNRQQKEDLDRVLEFIKKVRSFVIVEATVDGELSMGEGTVKSVIKRATSASSVIPGRDVSMVLTIKSSAVPSTIEVSEFSDKVLRSIKNTSQVTGKIIGLFAEVSPPKEFEQKELKRELLDTVYPPTLPTAPVTVPPDSNPSPAIVTIPSTYPVTVTPTTPVPVPSTNPVNSPVPVTNPVTTPSTVVGAQPTTNPVTTNPDPSTGVPVTTPVTNPVAPPATTGAPAVSGQSWCVVKSGALETAIQAALDYACGIGSVDCSAIQQGASCYNPNTLENHASYAFNSYYQKNLMQTSCDFGGAAMVTNTNPSTGTCVYQSSLSSSSSPMTATTPTPTTASTAGATIPGYSVLLYCYVWNFVLQLFWYE</sequence>
<keyword evidence="13" id="KW-1185">Reference proteome</keyword>
<evidence type="ECO:0000256" key="9">
    <source>
        <dbReference type="SAM" id="MobiDB-lite"/>
    </source>
</evidence>
<name>A0A4S4EBM4_CAMSN</name>
<organism evidence="12 13">
    <name type="scientific">Camellia sinensis var. sinensis</name>
    <name type="common">China tea</name>
    <dbReference type="NCBI Taxonomy" id="542762"/>
    <lineage>
        <taxon>Eukaryota</taxon>
        <taxon>Viridiplantae</taxon>
        <taxon>Streptophyta</taxon>
        <taxon>Embryophyta</taxon>
        <taxon>Tracheophyta</taxon>
        <taxon>Spermatophyta</taxon>
        <taxon>Magnoliopsida</taxon>
        <taxon>eudicotyledons</taxon>
        <taxon>Gunneridae</taxon>
        <taxon>Pentapetalae</taxon>
        <taxon>asterids</taxon>
        <taxon>Ericales</taxon>
        <taxon>Theaceae</taxon>
        <taxon>Camellia</taxon>
    </lineage>
</organism>
<accession>A0A4S4EBM4</accession>
<dbReference type="EMBL" id="SDRB02006152">
    <property type="protein sequence ID" value="THG12986.1"/>
    <property type="molecule type" value="Genomic_DNA"/>
</dbReference>
<feature type="chain" id="PRO_5020914744" description="X8 domain-containing protein" evidence="10">
    <location>
        <begin position="23"/>
        <end position="529"/>
    </location>
</feature>
<evidence type="ECO:0000313" key="13">
    <source>
        <dbReference type="Proteomes" id="UP000306102"/>
    </source>
</evidence>
<evidence type="ECO:0000259" key="11">
    <source>
        <dbReference type="SMART" id="SM00768"/>
    </source>
</evidence>